<comment type="caution">
    <text evidence="1">The sequence shown here is derived from an EMBL/GenBank/DDBJ whole genome shotgun (WGS) entry which is preliminary data.</text>
</comment>
<dbReference type="Proteomes" id="UP000600365">
    <property type="component" value="Unassembled WGS sequence"/>
</dbReference>
<proteinExistence type="predicted"/>
<evidence type="ECO:0000313" key="2">
    <source>
        <dbReference type="Proteomes" id="UP000600365"/>
    </source>
</evidence>
<dbReference type="RefSeq" id="WP_189188339.1">
    <property type="nucleotide sequence ID" value="NZ_BMMM01000009.1"/>
</dbReference>
<gene>
    <name evidence="1" type="ORF">GCM10011579_050500</name>
</gene>
<name>A0A917Y7G7_9ACTN</name>
<dbReference type="EMBL" id="BMMM01000009">
    <property type="protein sequence ID" value="GGN72901.1"/>
    <property type="molecule type" value="Genomic_DNA"/>
</dbReference>
<evidence type="ECO:0000313" key="1">
    <source>
        <dbReference type="EMBL" id="GGN72901.1"/>
    </source>
</evidence>
<sequence>MAGLPLGLLPVLGVALTDSGVIAALEETPRTGLVSGSNAAIDAVFA</sequence>
<protein>
    <submittedName>
        <fullName evidence="1">Uncharacterized protein</fullName>
    </submittedName>
</protein>
<reference evidence="1 2" key="1">
    <citation type="journal article" date="2014" name="Int. J. Syst. Evol. Microbiol.">
        <title>Complete genome sequence of Corynebacterium casei LMG S-19264T (=DSM 44701T), isolated from a smear-ripened cheese.</title>
        <authorList>
            <consortium name="US DOE Joint Genome Institute (JGI-PGF)"/>
            <person name="Walter F."/>
            <person name="Albersmeier A."/>
            <person name="Kalinowski J."/>
            <person name="Ruckert C."/>
        </authorList>
    </citation>
    <scope>NUCLEOTIDE SEQUENCE [LARGE SCALE GENOMIC DNA]</scope>
    <source>
        <strain evidence="1 2">CGMCC 4.7111</strain>
    </source>
</reference>
<dbReference type="AlphaFoldDB" id="A0A917Y7G7"/>
<organism evidence="1 2">
    <name type="scientific">Streptomyces albiflavescens</name>
    <dbReference type="NCBI Taxonomy" id="1623582"/>
    <lineage>
        <taxon>Bacteria</taxon>
        <taxon>Bacillati</taxon>
        <taxon>Actinomycetota</taxon>
        <taxon>Actinomycetes</taxon>
        <taxon>Kitasatosporales</taxon>
        <taxon>Streptomycetaceae</taxon>
        <taxon>Streptomyces</taxon>
    </lineage>
</organism>
<keyword evidence="2" id="KW-1185">Reference proteome</keyword>
<accession>A0A917Y7G7</accession>